<evidence type="ECO:0000256" key="1">
    <source>
        <dbReference type="ARBA" id="ARBA00001947"/>
    </source>
</evidence>
<dbReference type="OrthoDB" id="3941538at2759"/>
<dbReference type="Proteomes" id="UP000053319">
    <property type="component" value="Unassembled WGS sequence"/>
</dbReference>
<dbReference type="Gene3D" id="3.90.180.10">
    <property type="entry name" value="Medium-chain alcohol dehydrogenases, catalytic domain"/>
    <property type="match status" value="1"/>
</dbReference>
<evidence type="ECO:0000259" key="7">
    <source>
        <dbReference type="SMART" id="SM00829"/>
    </source>
</evidence>
<proteinExistence type="inferred from homology"/>
<organism evidence="8 9">
    <name type="scientific">Dichomitus squalens (strain LYAD-421)</name>
    <name type="common">Western red white-rot fungus</name>
    <dbReference type="NCBI Taxonomy" id="732165"/>
    <lineage>
        <taxon>Eukaryota</taxon>
        <taxon>Fungi</taxon>
        <taxon>Dikarya</taxon>
        <taxon>Basidiomycota</taxon>
        <taxon>Agaricomycotina</taxon>
        <taxon>Agaricomycetes</taxon>
        <taxon>Polyporales</taxon>
        <taxon>Polyporaceae</taxon>
        <taxon>Dichomitus</taxon>
    </lineage>
</organism>
<evidence type="ECO:0000256" key="3">
    <source>
        <dbReference type="ARBA" id="ARBA00022723"/>
    </source>
</evidence>
<comment type="similarity">
    <text evidence="2 6">Belongs to the zinc-containing alcohol dehydrogenase family.</text>
</comment>
<accession>R7SUY7</accession>
<reference evidence="8 9" key="1">
    <citation type="journal article" date="2012" name="Science">
        <title>The Paleozoic origin of enzymatic lignin decomposition reconstructed from 31 fungal genomes.</title>
        <authorList>
            <person name="Floudas D."/>
            <person name="Binder M."/>
            <person name="Riley R."/>
            <person name="Barry K."/>
            <person name="Blanchette R.A."/>
            <person name="Henrissat B."/>
            <person name="Martinez A.T."/>
            <person name="Otillar R."/>
            <person name="Spatafora J.W."/>
            <person name="Yadav J.S."/>
            <person name="Aerts A."/>
            <person name="Benoit I."/>
            <person name="Boyd A."/>
            <person name="Carlson A."/>
            <person name="Copeland A."/>
            <person name="Coutinho P.M."/>
            <person name="de Vries R.P."/>
            <person name="Ferreira P."/>
            <person name="Findley K."/>
            <person name="Foster B."/>
            <person name="Gaskell J."/>
            <person name="Glotzer D."/>
            <person name="Gorecki P."/>
            <person name="Heitman J."/>
            <person name="Hesse C."/>
            <person name="Hori C."/>
            <person name="Igarashi K."/>
            <person name="Jurgens J.A."/>
            <person name="Kallen N."/>
            <person name="Kersten P."/>
            <person name="Kohler A."/>
            <person name="Kuees U."/>
            <person name="Kumar T.K.A."/>
            <person name="Kuo A."/>
            <person name="LaButti K."/>
            <person name="Larrondo L.F."/>
            <person name="Lindquist E."/>
            <person name="Ling A."/>
            <person name="Lombard V."/>
            <person name="Lucas S."/>
            <person name="Lundell T."/>
            <person name="Martin R."/>
            <person name="McLaughlin D.J."/>
            <person name="Morgenstern I."/>
            <person name="Morin E."/>
            <person name="Murat C."/>
            <person name="Nagy L.G."/>
            <person name="Nolan M."/>
            <person name="Ohm R.A."/>
            <person name="Patyshakuliyeva A."/>
            <person name="Rokas A."/>
            <person name="Ruiz-Duenas F.J."/>
            <person name="Sabat G."/>
            <person name="Salamov A."/>
            <person name="Samejima M."/>
            <person name="Schmutz J."/>
            <person name="Slot J.C."/>
            <person name="St John F."/>
            <person name="Stenlid J."/>
            <person name="Sun H."/>
            <person name="Sun S."/>
            <person name="Syed K."/>
            <person name="Tsang A."/>
            <person name="Wiebenga A."/>
            <person name="Young D."/>
            <person name="Pisabarro A."/>
            <person name="Eastwood D.C."/>
            <person name="Martin F."/>
            <person name="Cullen D."/>
            <person name="Grigoriev I.V."/>
            <person name="Hibbett D.S."/>
        </authorList>
    </citation>
    <scope>NUCLEOTIDE SEQUENCE [LARGE SCALE GENOMIC DNA]</scope>
    <source>
        <strain evidence="8 9">LYAD-421 SS1</strain>
    </source>
</reference>
<keyword evidence="3 6" id="KW-0479">Metal-binding</keyword>
<dbReference type="GO" id="GO:0034079">
    <property type="term" value="P:butanediol biosynthetic process"/>
    <property type="evidence" value="ECO:0007669"/>
    <property type="project" value="TreeGrafter"/>
</dbReference>
<protein>
    <submittedName>
        <fullName evidence="8">Alcohol dehydrogenase GroES domain protein</fullName>
    </submittedName>
</protein>
<dbReference type="InterPro" id="IPR013149">
    <property type="entry name" value="ADH-like_C"/>
</dbReference>
<dbReference type="InterPro" id="IPR011032">
    <property type="entry name" value="GroES-like_sf"/>
</dbReference>
<evidence type="ECO:0000256" key="2">
    <source>
        <dbReference type="ARBA" id="ARBA00008072"/>
    </source>
</evidence>
<dbReference type="PROSITE" id="PS00059">
    <property type="entry name" value="ADH_ZINC"/>
    <property type="match status" value="1"/>
</dbReference>
<comment type="cofactor">
    <cofactor evidence="1 6">
        <name>Zn(2+)</name>
        <dbReference type="ChEBI" id="CHEBI:29105"/>
    </cofactor>
</comment>
<dbReference type="GO" id="GO:0000721">
    <property type="term" value="F:(R,R)-butanediol dehydrogenase activity"/>
    <property type="evidence" value="ECO:0007669"/>
    <property type="project" value="TreeGrafter"/>
</dbReference>
<dbReference type="GO" id="GO:0008270">
    <property type="term" value="F:zinc ion binding"/>
    <property type="evidence" value="ECO:0007669"/>
    <property type="project" value="InterPro"/>
</dbReference>
<evidence type="ECO:0000256" key="4">
    <source>
        <dbReference type="ARBA" id="ARBA00022833"/>
    </source>
</evidence>
<dbReference type="Gene3D" id="3.40.50.720">
    <property type="entry name" value="NAD(P)-binding Rossmann-like Domain"/>
    <property type="match status" value="1"/>
</dbReference>
<sequence>MRAMRYYGPGDIRLDNIPEPVVGLGQVKIKVSCTAICGSDLHLYHEKVLDTALNATESQPPVVMGHEFSGTIVELGPAVNASRLSVGQDVTVEPTITCMQPTCLDCSSPKTRNWCSQIKFIGVSGGGGGLSEYIVVDQMLVHPLPPAVSREHLEVGAMMEPLAVAWHAVKKANVSAGCSALILGAGPVGILLLKVLRAFGAGWVGVSGRSAKRCAFAQEHGASAVFDVASIGVDVLSETLLATHQRGVDVVFDCAGSQATMDTAIGAIRRGGIIVNLALWSTKPTIDMNILLIKEVVIANSMCYADDHPEMLEALAQGRFPDLQTLITRRIDFEDLVELGIMALVHEKHDHVKILVHP</sequence>
<dbReference type="GO" id="GO:0005737">
    <property type="term" value="C:cytoplasm"/>
    <property type="evidence" value="ECO:0007669"/>
    <property type="project" value="TreeGrafter"/>
</dbReference>
<dbReference type="HOGENOM" id="CLU_026673_11_0_1"/>
<dbReference type="InterPro" id="IPR013154">
    <property type="entry name" value="ADH-like_N"/>
</dbReference>
<dbReference type="SMART" id="SM00829">
    <property type="entry name" value="PKS_ER"/>
    <property type="match status" value="1"/>
</dbReference>
<keyword evidence="4 6" id="KW-0862">Zinc</keyword>
<dbReference type="OMA" id="PVVFECV"/>
<dbReference type="PANTHER" id="PTHR43161">
    <property type="entry name" value="SORBITOL DEHYDROGENASE"/>
    <property type="match status" value="1"/>
</dbReference>
<dbReference type="InterPro" id="IPR002328">
    <property type="entry name" value="ADH_Zn_CS"/>
</dbReference>
<evidence type="ECO:0000313" key="9">
    <source>
        <dbReference type="Proteomes" id="UP000053319"/>
    </source>
</evidence>
<name>R7SUY7_DICSQ</name>
<dbReference type="AlphaFoldDB" id="R7SUY7"/>
<dbReference type="SUPFAM" id="SSF50129">
    <property type="entry name" value="GroES-like"/>
    <property type="match status" value="1"/>
</dbReference>
<dbReference type="InterPro" id="IPR020843">
    <property type="entry name" value="ER"/>
</dbReference>
<gene>
    <name evidence="8" type="ORF">DICSQDRAFT_148216</name>
</gene>
<dbReference type="PANTHER" id="PTHR43161:SF23">
    <property type="entry name" value="(R,R)-BUTANEDIOL DEHYDROGENASE-RELATED"/>
    <property type="match status" value="1"/>
</dbReference>
<evidence type="ECO:0000313" key="8">
    <source>
        <dbReference type="EMBL" id="EJF59886.1"/>
    </source>
</evidence>
<evidence type="ECO:0000256" key="6">
    <source>
        <dbReference type="RuleBase" id="RU361277"/>
    </source>
</evidence>
<dbReference type="KEGG" id="dsq:DICSQDRAFT_148216"/>
<evidence type="ECO:0000256" key="5">
    <source>
        <dbReference type="ARBA" id="ARBA00023002"/>
    </source>
</evidence>
<dbReference type="GeneID" id="18836722"/>
<keyword evidence="5" id="KW-0560">Oxidoreductase</keyword>
<dbReference type="Pfam" id="PF00107">
    <property type="entry name" value="ADH_zinc_N"/>
    <property type="match status" value="1"/>
</dbReference>
<dbReference type="RefSeq" id="XP_007367349.1">
    <property type="nucleotide sequence ID" value="XM_007367287.1"/>
</dbReference>
<feature type="domain" description="Enoyl reductase (ER)" evidence="7">
    <location>
        <begin position="8"/>
        <end position="356"/>
    </location>
</feature>
<dbReference type="SUPFAM" id="SSF51735">
    <property type="entry name" value="NAD(P)-binding Rossmann-fold domains"/>
    <property type="match status" value="1"/>
</dbReference>
<dbReference type="EMBL" id="JH719420">
    <property type="protein sequence ID" value="EJF59886.1"/>
    <property type="molecule type" value="Genomic_DNA"/>
</dbReference>
<dbReference type="InterPro" id="IPR036291">
    <property type="entry name" value="NAD(P)-bd_dom_sf"/>
</dbReference>
<dbReference type="Pfam" id="PF08240">
    <property type="entry name" value="ADH_N"/>
    <property type="match status" value="1"/>
</dbReference>